<dbReference type="EMBL" id="AGYR01000040">
    <property type="protein sequence ID" value="ENZ12097.1"/>
    <property type="molecule type" value="Genomic_DNA"/>
</dbReference>
<accession>A0A0E2H7Q5</accession>
<comment type="caution">
    <text evidence="1">The sequence shown here is derived from an EMBL/GenBank/DDBJ whole genome shotgun (WGS) entry which is preliminary data.</text>
</comment>
<gene>
    <name evidence="1" type="ORF">HMPREF1090_03726</name>
</gene>
<name>A0A0E2H7Q5_9FIRM</name>
<sequence length="87" mass="9930">MAYFSKIYSSDLPHRAKAVYMYLKDRSNTDGQCYPAIGTIAKELNLSRRTVERAIQDLVKAGLIKKEQRWRENGGKSSLLYTLIDSS</sequence>
<dbReference type="Pfam" id="PF13730">
    <property type="entry name" value="HTH_36"/>
    <property type="match status" value="1"/>
</dbReference>
<proteinExistence type="predicted"/>
<organism evidence="1 2">
    <name type="scientific">[Clostridium] clostridioforme 90A8</name>
    <dbReference type="NCBI Taxonomy" id="999408"/>
    <lineage>
        <taxon>Bacteria</taxon>
        <taxon>Bacillati</taxon>
        <taxon>Bacillota</taxon>
        <taxon>Clostridia</taxon>
        <taxon>Lachnospirales</taxon>
        <taxon>Lachnospiraceae</taxon>
        <taxon>Enterocloster</taxon>
    </lineage>
</organism>
<dbReference type="HOGENOM" id="CLU_188243_0_0_9"/>
<dbReference type="SUPFAM" id="SSF46785">
    <property type="entry name" value="Winged helix' DNA-binding domain"/>
    <property type="match status" value="1"/>
</dbReference>
<evidence type="ECO:0008006" key="3">
    <source>
        <dbReference type="Google" id="ProtNLM"/>
    </source>
</evidence>
<dbReference type="Gene3D" id="1.10.10.10">
    <property type="entry name" value="Winged helix-like DNA-binding domain superfamily/Winged helix DNA-binding domain"/>
    <property type="match status" value="1"/>
</dbReference>
<dbReference type="InterPro" id="IPR036390">
    <property type="entry name" value="WH_DNA-bd_sf"/>
</dbReference>
<dbReference type="PATRIC" id="fig|999408.3.peg.3992"/>
<dbReference type="InterPro" id="IPR036388">
    <property type="entry name" value="WH-like_DNA-bd_sf"/>
</dbReference>
<dbReference type="AlphaFoldDB" id="A0A0E2H7Q5"/>
<dbReference type="RefSeq" id="WP_002593789.1">
    <property type="nucleotide sequence ID" value="NZ_KB850980.1"/>
</dbReference>
<reference evidence="1 2" key="1">
    <citation type="submission" date="2013-01" db="EMBL/GenBank/DDBJ databases">
        <title>The Genome Sequence of Clostridium clostridioforme 90A8.</title>
        <authorList>
            <consortium name="The Broad Institute Genome Sequencing Platform"/>
            <person name="Earl A."/>
            <person name="Ward D."/>
            <person name="Feldgarden M."/>
            <person name="Gevers D."/>
            <person name="Courvalin P."/>
            <person name="Lambert T."/>
            <person name="Walker B."/>
            <person name="Young S.K."/>
            <person name="Zeng Q."/>
            <person name="Gargeya S."/>
            <person name="Fitzgerald M."/>
            <person name="Haas B."/>
            <person name="Abouelleil A."/>
            <person name="Alvarado L."/>
            <person name="Arachchi H.M."/>
            <person name="Berlin A.M."/>
            <person name="Chapman S.B."/>
            <person name="Dewar J."/>
            <person name="Goldberg J."/>
            <person name="Griggs A."/>
            <person name="Gujja S."/>
            <person name="Hansen M."/>
            <person name="Howarth C."/>
            <person name="Imamovic A."/>
            <person name="Larimer J."/>
            <person name="McCowan C."/>
            <person name="Murphy C."/>
            <person name="Neiman D."/>
            <person name="Pearson M."/>
            <person name="Priest M."/>
            <person name="Roberts A."/>
            <person name="Saif S."/>
            <person name="Shea T."/>
            <person name="Sisk P."/>
            <person name="Sykes S."/>
            <person name="Wortman J."/>
            <person name="Nusbaum C."/>
            <person name="Birren B."/>
        </authorList>
    </citation>
    <scope>NUCLEOTIDE SEQUENCE [LARGE SCALE GENOMIC DNA]</scope>
    <source>
        <strain evidence="1 2">90A8</strain>
    </source>
</reference>
<evidence type="ECO:0000313" key="2">
    <source>
        <dbReference type="Proteomes" id="UP000013085"/>
    </source>
</evidence>
<protein>
    <recommendedName>
        <fullName evidence="3">Helix-turn-helix domain-containing protein</fullName>
    </recommendedName>
</protein>
<evidence type="ECO:0000313" key="1">
    <source>
        <dbReference type="EMBL" id="ENZ12097.1"/>
    </source>
</evidence>
<dbReference type="Proteomes" id="UP000013085">
    <property type="component" value="Unassembled WGS sequence"/>
</dbReference>